<comment type="caution">
    <text evidence="3">The sequence shown here is derived from an EMBL/GenBank/DDBJ whole genome shotgun (WGS) entry which is preliminary data.</text>
</comment>
<name>A0A7C4FCC4_9CREN</name>
<reference evidence="3" key="1">
    <citation type="journal article" date="2020" name="mSystems">
        <title>Genome- and Community-Level Interaction Insights into Carbon Utilization and Element Cycling Functions of Hydrothermarchaeota in Hydrothermal Sediment.</title>
        <authorList>
            <person name="Zhou Z."/>
            <person name="Liu Y."/>
            <person name="Xu W."/>
            <person name="Pan J."/>
            <person name="Luo Z.H."/>
            <person name="Li M."/>
        </authorList>
    </citation>
    <scope>NUCLEOTIDE SEQUENCE [LARGE SCALE GENOMIC DNA]</scope>
    <source>
        <strain evidence="3">SpSt-732</strain>
    </source>
</reference>
<protein>
    <submittedName>
        <fullName evidence="3">Glycosyltransferase family 1 protein</fullName>
    </submittedName>
</protein>
<gene>
    <name evidence="3" type="ORF">ENV14_08580</name>
</gene>
<dbReference type="AlphaFoldDB" id="A0A7C4FCC4"/>
<dbReference type="PANTHER" id="PTHR46401:SF2">
    <property type="entry name" value="GLYCOSYLTRANSFERASE WBBK-RELATED"/>
    <property type="match status" value="1"/>
</dbReference>
<proteinExistence type="predicted"/>
<dbReference type="EMBL" id="DTFF01000076">
    <property type="protein sequence ID" value="HGI88422.1"/>
    <property type="molecule type" value="Genomic_DNA"/>
</dbReference>
<keyword evidence="1 3" id="KW-0808">Transferase</keyword>
<organism evidence="3">
    <name type="scientific">Ignisphaera aggregans</name>
    <dbReference type="NCBI Taxonomy" id="334771"/>
    <lineage>
        <taxon>Archaea</taxon>
        <taxon>Thermoproteota</taxon>
        <taxon>Thermoprotei</taxon>
        <taxon>Desulfurococcales</taxon>
        <taxon>Desulfurococcaceae</taxon>
        <taxon>Ignisphaera</taxon>
    </lineage>
</organism>
<dbReference type="InterPro" id="IPR001296">
    <property type="entry name" value="Glyco_trans_1"/>
</dbReference>
<dbReference type="PANTHER" id="PTHR46401">
    <property type="entry name" value="GLYCOSYLTRANSFERASE WBBK-RELATED"/>
    <property type="match status" value="1"/>
</dbReference>
<dbReference type="Gene3D" id="3.40.50.2000">
    <property type="entry name" value="Glycogen Phosphorylase B"/>
    <property type="match status" value="1"/>
</dbReference>
<dbReference type="GO" id="GO:0016757">
    <property type="term" value="F:glycosyltransferase activity"/>
    <property type="evidence" value="ECO:0007669"/>
    <property type="project" value="InterPro"/>
</dbReference>
<evidence type="ECO:0000259" key="2">
    <source>
        <dbReference type="Pfam" id="PF00534"/>
    </source>
</evidence>
<sequence>MQEVRRRYREQKGFIVFDGRPDATRGVVEVLTAFKLISRYFNGVKLIITGVHDARIALELKMLCKRMCVEDKVLVLGFIPREKRFEIAVRAKLMLYPSHVDAFSYAFLESLHLETVVVGYRIPALEMYYGNVSGVELVEEGDVEALVAKAVDILEKGVEAIEVPRIRSWGREIVFALVSATSAVLGLVKEFKEANRDALAMWCREYAKKVENYIDTLDLLLDDEVYEGLVELGIIKK</sequence>
<dbReference type="Pfam" id="PF00534">
    <property type="entry name" value="Glycos_transf_1"/>
    <property type="match status" value="1"/>
</dbReference>
<accession>A0A7C4FCC4</accession>
<dbReference type="SUPFAM" id="SSF53756">
    <property type="entry name" value="UDP-Glycosyltransferase/glycogen phosphorylase"/>
    <property type="match status" value="1"/>
</dbReference>
<feature type="domain" description="Glycosyl transferase family 1" evidence="2">
    <location>
        <begin position="9"/>
        <end position="156"/>
    </location>
</feature>
<evidence type="ECO:0000256" key="1">
    <source>
        <dbReference type="ARBA" id="ARBA00022679"/>
    </source>
</evidence>
<evidence type="ECO:0000313" key="3">
    <source>
        <dbReference type="EMBL" id="HGI88422.1"/>
    </source>
</evidence>